<dbReference type="AlphaFoldDB" id="X1R0G8"/>
<sequence>MLYSEIIKYPSGQTENTKRVRHFRMNRGII</sequence>
<reference evidence="1" key="1">
    <citation type="journal article" date="2014" name="Front. Microbiol.">
        <title>High frequency of phylogenetically diverse reductive dehalogenase-homologous genes in deep subseafloor sedimentary metagenomes.</title>
        <authorList>
            <person name="Kawai M."/>
            <person name="Futagami T."/>
            <person name="Toyoda A."/>
            <person name="Takaki Y."/>
            <person name="Nishi S."/>
            <person name="Hori S."/>
            <person name="Arai W."/>
            <person name="Tsubouchi T."/>
            <person name="Morono Y."/>
            <person name="Uchiyama I."/>
            <person name="Ito T."/>
            <person name="Fujiyama A."/>
            <person name="Inagaki F."/>
            <person name="Takami H."/>
        </authorList>
    </citation>
    <scope>NUCLEOTIDE SEQUENCE</scope>
    <source>
        <strain evidence="1">Expedition CK06-06</strain>
    </source>
</reference>
<comment type="caution">
    <text evidence="1">The sequence shown here is derived from an EMBL/GenBank/DDBJ whole genome shotgun (WGS) entry which is preliminary data.</text>
</comment>
<feature type="non-terminal residue" evidence="1">
    <location>
        <position position="30"/>
    </location>
</feature>
<gene>
    <name evidence="1" type="ORF">S12H4_04764</name>
</gene>
<evidence type="ECO:0000313" key="1">
    <source>
        <dbReference type="EMBL" id="GAI60576.1"/>
    </source>
</evidence>
<protein>
    <submittedName>
        <fullName evidence="1">Uncharacterized protein</fullName>
    </submittedName>
</protein>
<accession>X1R0G8</accession>
<dbReference type="EMBL" id="BARW01001509">
    <property type="protein sequence ID" value="GAI60576.1"/>
    <property type="molecule type" value="Genomic_DNA"/>
</dbReference>
<name>X1R0G8_9ZZZZ</name>
<proteinExistence type="predicted"/>
<organism evidence="1">
    <name type="scientific">marine sediment metagenome</name>
    <dbReference type="NCBI Taxonomy" id="412755"/>
    <lineage>
        <taxon>unclassified sequences</taxon>
        <taxon>metagenomes</taxon>
        <taxon>ecological metagenomes</taxon>
    </lineage>
</organism>